<keyword evidence="3 7" id="KW-0812">Transmembrane</keyword>
<dbReference type="RefSeq" id="WP_145245023.1">
    <property type="nucleotide sequence ID" value="NZ_CP036278.1"/>
</dbReference>
<organism evidence="9 10">
    <name type="scientific">Aeoliella mucimassa</name>
    <dbReference type="NCBI Taxonomy" id="2527972"/>
    <lineage>
        <taxon>Bacteria</taxon>
        <taxon>Pseudomonadati</taxon>
        <taxon>Planctomycetota</taxon>
        <taxon>Planctomycetia</taxon>
        <taxon>Pirellulales</taxon>
        <taxon>Lacipirellulaceae</taxon>
        <taxon>Aeoliella</taxon>
    </lineage>
</organism>
<evidence type="ECO:0000256" key="4">
    <source>
        <dbReference type="ARBA" id="ARBA00022989"/>
    </source>
</evidence>
<sequence length="347" mass="37746">MSTAHADDHSHHRFQAHHFETSEQQFQAGKLGMWLFLATEVLFFSAMFCAYAVYRSNHPEVFEKAAQFLNPYLGAANTLVLLASSLSVAWAVRCAQMNDRKGLLTNLIFTLFCAGAFMGVKSVEYGLKFKEGLFWRGNFSYVDGSHPDLTETHATLQSIGLWLLGIAVAFVVVSMVIKAAGGKWALFALGATLFGAGVGCLAGNAYTLHEEQASHHATAGEHAEGEEHAEEHAAEGEVAHTETTAEAPATDEAAAPADAEAPAGDPLAYGGEGSKFPGVFFSIYYAMTGVHAIHILAGIGVFVWIISRAGRGHFDSEYYGPVEYTGLYWHLVDLIWIYLFPLLYLIQ</sequence>
<feature type="transmembrane region" description="Helical" evidence="7">
    <location>
        <begin position="34"/>
        <end position="54"/>
    </location>
</feature>
<feature type="transmembrane region" description="Helical" evidence="7">
    <location>
        <begin position="184"/>
        <end position="206"/>
    </location>
</feature>
<feature type="domain" description="Heme-copper oxidase subunit III family profile" evidence="8">
    <location>
        <begin position="30"/>
        <end position="347"/>
    </location>
</feature>
<evidence type="ECO:0000256" key="2">
    <source>
        <dbReference type="ARBA" id="ARBA00010581"/>
    </source>
</evidence>
<evidence type="ECO:0000256" key="1">
    <source>
        <dbReference type="ARBA" id="ARBA00004141"/>
    </source>
</evidence>
<comment type="subcellular location">
    <subcellularLocation>
        <location evidence="1">Membrane</location>
        <topology evidence="1">Multi-pass membrane protein</topology>
    </subcellularLocation>
</comment>
<reference evidence="9 10" key="1">
    <citation type="submission" date="2019-02" db="EMBL/GenBank/DDBJ databases">
        <title>Deep-cultivation of Planctomycetes and their phenomic and genomic characterization uncovers novel biology.</title>
        <authorList>
            <person name="Wiegand S."/>
            <person name="Jogler M."/>
            <person name="Boedeker C."/>
            <person name="Pinto D."/>
            <person name="Vollmers J."/>
            <person name="Rivas-Marin E."/>
            <person name="Kohn T."/>
            <person name="Peeters S.H."/>
            <person name="Heuer A."/>
            <person name="Rast P."/>
            <person name="Oberbeckmann S."/>
            <person name="Bunk B."/>
            <person name="Jeske O."/>
            <person name="Meyerdierks A."/>
            <person name="Storesund J.E."/>
            <person name="Kallscheuer N."/>
            <person name="Luecker S."/>
            <person name="Lage O.M."/>
            <person name="Pohl T."/>
            <person name="Merkel B.J."/>
            <person name="Hornburger P."/>
            <person name="Mueller R.-W."/>
            <person name="Bruemmer F."/>
            <person name="Labrenz M."/>
            <person name="Spormann A.M."/>
            <person name="Op den Camp H."/>
            <person name="Overmann J."/>
            <person name="Amann R."/>
            <person name="Jetten M.S.M."/>
            <person name="Mascher T."/>
            <person name="Medema M.H."/>
            <person name="Devos D.P."/>
            <person name="Kaster A.-K."/>
            <person name="Ovreas L."/>
            <person name="Rohde M."/>
            <person name="Galperin M.Y."/>
            <person name="Jogler C."/>
        </authorList>
    </citation>
    <scope>NUCLEOTIDE SEQUENCE [LARGE SCALE GENOMIC DNA]</scope>
    <source>
        <strain evidence="9 10">Pan181</strain>
    </source>
</reference>
<feature type="compositionally biased region" description="Basic and acidic residues" evidence="6">
    <location>
        <begin position="213"/>
        <end position="240"/>
    </location>
</feature>
<evidence type="ECO:0000256" key="5">
    <source>
        <dbReference type="ARBA" id="ARBA00023136"/>
    </source>
</evidence>
<name>A0A518AGY7_9BACT</name>
<dbReference type="AlphaFoldDB" id="A0A518AGY7"/>
<feature type="transmembrane region" description="Helical" evidence="7">
    <location>
        <begin position="327"/>
        <end position="346"/>
    </location>
</feature>
<evidence type="ECO:0000256" key="7">
    <source>
        <dbReference type="SAM" id="Phobius"/>
    </source>
</evidence>
<feature type="transmembrane region" description="Helical" evidence="7">
    <location>
        <begin position="103"/>
        <end position="120"/>
    </location>
</feature>
<proteinExistence type="inferred from homology"/>
<evidence type="ECO:0000313" key="10">
    <source>
        <dbReference type="Proteomes" id="UP000315750"/>
    </source>
</evidence>
<protein>
    <submittedName>
        <fullName evidence="9">Cytochrome c oxidase subunit 3</fullName>
        <ecNumber evidence="9">1.9.3.1</ecNumber>
    </submittedName>
</protein>
<feature type="region of interest" description="Disordered" evidence="6">
    <location>
        <begin position="213"/>
        <end position="261"/>
    </location>
</feature>
<feature type="transmembrane region" description="Helical" evidence="7">
    <location>
        <begin position="159"/>
        <end position="177"/>
    </location>
</feature>
<dbReference type="EC" id="1.9.3.1" evidence="9"/>
<dbReference type="PANTHER" id="PTHR11403:SF6">
    <property type="entry name" value="NITRIC OXIDE REDUCTASE SUBUNIT E"/>
    <property type="match status" value="1"/>
</dbReference>
<comment type="similarity">
    <text evidence="2">Belongs to the cytochrome c oxidase subunit 3 family.</text>
</comment>
<keyword evidence="10" id="KW-1185">Reference proteome</keyword>
<dbReference type="PANTHER" id="PTHR11403">
    <property type="entry name" value="CYTOCHROME C OXIDASE SUBUNIT III"/>
    <property type="match status" value="1"/>
</dbReference>
<dbReference type="OrthoDB" id="9810850at2"/>
<feature type="compositionally biased region" description="Low complexity" evidence="6">
    <location>
        <begin position="241"/>
        <end position="261"/>
    </location>
</feature>
<keyword evidence="5 7" id="KW-0472">Membrane</keyword>
<gene>
    <name evidence="9" type="primary">ctaE</name>
    <name evidence="9" type="ORF">Pan181_01670</name>
</gene>
<evidence type="ECO:0000313" key="9">
    <source>
        <dbReference type="EMBL" id="QDU53987.1"/>
    </source>
</evidence>
<dbReference type="GO" id="GO:0019646">
    <property type="term" value="P:aerobic electron transport chain"/>
    <property type="evidence" value="ECO:0007669"/>
    <property type="project" value="InterPro"/>
</dbReference>
<dbReference type="Proteomes" id="UP000315750">
    <property type="component" value="Chromosome"/>
</dbReference>
<keyword evidence="4 7" id="KW-1133">Transmembrane helix</keyword>
<feature type="transmembrane region" description="Helical" evidence="7">
    <location>
        <begin position="74"/>
        <end position="91"/>
    </location>
</feature>
<dbReference type="KEGG" id="amuc:Pan181_01670"/>
<dbReference type="Gene3D" id="1.20.120.80">
    <property type="entry name" value="Cytochrome c oxidase, subunit III, four-helix bundle"/>
    <property type="match status" value="1"/>
</dbReference>
<dbReference type="SUPFAM" id="SSF81452">
    <property type="entry name" value="Cytochrome c oxidase subunit III-like"/>
    <property type="match status" value="1"/>
</dbReference>
<evidence type="ECO:0000259" key="8">
    <source>
        <dbReference type="PROSITE" id="PS50253"/>
    </source>
</evidence>
<dbReference type="InterPro" id="IPR024791">
    <property type="entry name" value="Cyt_c/ubiquinol_Oxase_su3"/>
</dbReference>
<dbReference type="GO" id="GO:0016491">
    <property type="term" value="F:oxidoreductase activity"/>
    <property type="evidence" value="ECO:0007669"/>
    <property type="project" value="UniProtKB-KW"/>
</dbReference>
<dbReference type="InterPro" id="IPR013833">
    <property type="entry name" value="Cyt_c_oxidase_su3_a-hlx"/>
</dbReference>
<dbReference type="InterPro" id="IPR035973">
    <property type="entry name" value="Cyt_c_oxidase_su3-like_sf"/>
</dbReference>
<evidence type="ECO:0000256" key="6">
    <source>
        <dbReference type="SAM" id="MobiDB-lite"/>
    </source>
</evidence>
<feature type="transmembrane region" description="Helical" evidence="7">
    <location>
        <begin position="283"/>
        <end position="306"/>
    </location>
</feature>
<dbReference type="PROSITE" id="PS50253">
    <property type="entry name" value="COX3"/>
    <property type="match status" value="1"/>
</dbReference>
<dbReference type="GO" id="GO:0016020">
    <property type="term" value="C:membrane"/>
    <property type="evidence" value="ECO:0007669"/>
    <property type="project" value="UniProtKB-SubCell"/>
</dbReference>
<dbReference type="EMBL" id="CP036278">
    <property type="protein sequence ID" value="QDU53987.1"/>
    <property type="molecule type" value="Genomic_DNA"/>
</dbReference>
<keyword evidence="9" id="KW-0560">Oxidoreductase</keyword>
<dbReference type="GO" id="GO:0004129">
    <property type="term" value="F:cytochrome-c oxidase activity"/>
    <property type="evidence" value="ECO:0007669"/>
    <property type="project" value="InterPro"/>
</dbReference>
<evidence type="ECO:0000256" key="3">
    <source>
        <dbReference type="ARBA" id="ARBA00022692"/>
    </source>
</evidence>
<dbReference type="Pfam" id="PF00510">
    <property type="entry name" value="COX3"/>
    <property type="match status" value="2"/>
</dbReference>
<accession>A0A518AGY7</accession>
<dbReference type="InterPro" id="IPR000298">
    <property type="entry name" value="Cyt_c_oxidase-like_su3"/>
</dbReference>